<organism evidence="1">
    <name type="scientific">Tanacetum cinerariifolium</name>
    <name type="common">Dalmatian daisy</name>
    <name type="synonym">Chrysanthemum cinerariifolium</name>
    <dbReference type="NCBI Taxonomy" id="118510"/>
    <lineage>
        <taxon>Eukaryota</taxon>
        <taxon>Viridiplantae</taxon>
        <taxon>Streptophyta</taxon>
        <taxon>Embryophyta</taxon>
        <taxon>Tracheophyta</taxon>
        <taxon>Spermatophyta</taxon>
        <taxon>Magnoliopsida</taxon>
        <taxon>eudicotyledons</taxon>
        <taxon>Gunneridae</taxon>
        <taxon>Pentapetalae</taxon>
        <taxon>asterids</taxon>
        <taxon>campanulids</taxon>
        <taxon>Asterales</taxon>
        <taxon>Asteraceae</taxon>
        <taxon>Asteroideae</taxon>
        <taxon>Anthemideae</taxon>
        <taxon>Anthemidinae</taxon>
        <taxon>Tanacetum</taxon>
    </lineage>
</organism>
<reference evidence="1" key="1">
    <citation type="journal article" date="2019" name="Sci. Rep.">
        <title>Draft genome of Tanacetum cinerariifolium, the natural source of mosquito coil.</title>
        <authorList>
            <person name="Yamashiro T."/>
            <person name="Shiraishi A."/>
            <person name="Satake H."/>
            <person name="Nakayama K."/>
        </authorList>
    </citation>
    <scope>NUCLEOTIDE SEQUENCE</scope>
</reference>
<feature type="non-terminal residue" evidence="1">
    <location>
        <position position="1"/>
    </location>
</feature>
<comment type="caution">
    <text evidence="1">The sequence shown here is derived from an EMBL/GenBank/DDBJ whole genome shotgun (WGS) entry which is preliminary data.</text>
</comment>
<sequence>ALASVRRSLKIQSLKNTPTRLTVQNTRANAGRQLLQALEQIPNLVLLDVAEIRHEVGDVASRVGHLLVDVVVEQDAVDCV</sequence>
<feature type="non-terminal residue" evidence="1">
    <location>
        <position position="80"/>
    </location>
</feature>
<dbReference type="EMBL" id="BKCJ011881024">
    <property type="protein sequence ID" value="GFD60678.1"/>
    <property type="molecule type" value="Genomic_DNA"/>
</dbReference>
<proteinExistence type="predicted"/>
<accession>A0A699XRS8</accession>
<gene>
    <name evidence="1" type="ORF">Tci_932647</name>
</gene>
<protein>
    <submittedName>
        <fullName evidence="1">Uncharacterized protein</fullName>
    </submittedName>
</protein>
<name>A0A699XRS8_TANCI</name>
<dbReference type="AlphaFoldDB" id="A0A699XRS8"/>
<evidence type="ECO:0000313" key="1">
    <source>
        <dbReference type="EMBL" id="GFD60678.1"/>
    </source>
</evidence>